<feature type="compositionally biased region" description="Low complexity" evidence="1">
    <location>
        <begin position="10"/>
        <end position="44"/>
    </location>
</feature>
<organism evidence="4">
    <name type="scientific">Anisakis simplex</name>
    <name type="common">Herring worm</name>
    <dbReference type="NCBI Taxonomy" id="6269"/>
    <lineage>
        <taxon>Eukaryota</taxon>
        <taxon>Metazoa</taxon>
        <taxon>Ecdysozoa</taxon>
        <taxon>Nematoda</taxon>
        <taxon>Chromadorea</taxon>
        <taxon>Rhabditida</taxon>
        <taxon>Spirurina</taxon>
        <taxon>Ascaridomorpha</taxon>
        <taxon>Ascaridoidea</taxon>
        <taxon>Anisakidae</taxon>
        <taxon>Anisakis</taxon>
        <taxon>Anisakis simplex complex</taxon>
    </lineage>
</organism>
<feature type="compositionally biased region" description="Low complexity" evidence="1">
    <location>
        <begin position="102"/>
        <end position="111"/>
    </location>
</feature>
<sequence length="233" mass="25572">MFGANGSGGSLPLSAQSSSPLMSTPTRSLNQMQQPNQSPSINQQFTNMLSSNPMLSSEAKDAVSQNINANVNMASGDMKRYQQPAVSNAAPPSYYQNNHLSQQQQQQQQQQYYHHHMTAIAPPSLITHLEIDRDSGNETSSLSPCSSSPSSSAAQSRSNSFSVSNLLRNNITNHNNTAEKEKENTVKEYRQNADYSAMIKCESTPKQEPHQMHMHVPTAMTVSHMAQLNGSFV</sequence>
<dbReference type="EMBL" id="UYRR01040092">
    <property type="protein sequence ID" value="VDK78315.1"/>
    <property type="molecule type" value="Genomic_DNA"/>
</dbReference>
<evidence type="ECO:0000313" key="4">
    <source>
        <dbReference type="WBParaSite" id="ASIM_0002123301-mRNA-1"/>
    </source>
</evidence>
<feature type="compositionally biased region" description="Low complexity" evidence="1">
    <location>
        <begin position="140"/>
        <end position="161"/>
    </location>
</feature>
<reference evidence="4" key="1">
    <citation type="submission" date="2017-02" db="UniProtKB">
        <authorList>
            <consortium name="WormBaseParasite"/>
        </authorList>
    </citation>
    <scope>IDENTIFICATION</scope>
</reference>
<dbReference type="AlphaFoldDB" id="A0A0M3KJQ8"/>
<feature type="region of interest" description="Disordered" evidence="1">
    <location>
        <begin position="88"/>
        <end position="113"/>
    </location>
</feature>
<feature type="region of interest" description="Disordered" evidence="1">
    <location>
        <begin position="134"/>
        <end position="161"/>
    </location>
</feature>
<gene>
    <name evidence="2" type="ORF">ASIM_LOCUS20606</name>
</gene>
<accession>A0A0M3KJQ8</accession>
<reference evidence="2 3" key="2">
    <citation type="submission" date="2018-11" db="EMBL/GenBank/DDBJ databases">
        <authorList>
            <consortium name="Pathogen Informatics"/>
        </authorList>
    </citation>
    <scope>NUCLEOTIDE SEQUENCE [LARGE SCALE GENOMIC DNA]</scope>
</reference>
<dbReference type="WBParaSite" id="ASIM_0002123301-mRNA-1">
    <property type="protein sequence ID" value="ASIM_0002123301-mRNA-1"/>
    <property type="gene ID" value="ASIM_0002123301"/>
</dbReference>
<dbReference type="Proteomes" id="UP000267096">
    <property type="component" value="Unassembled WGS sequence"/>
</dbReference>
<evidence type="ECO:0000313" key="3">
    <source>
        <dbReference type="Proteomes" id="UP000267096"/>
    </source>
</evidence>
<keyword evidence="3" id="KW-1185">Reference proteome</keyword>
<feature type="region of interest" description="Disordered" evidence="1">
    <location>
        <begin position="1"/>
        <end position="44"/>
    </location>
</feature>
<protein>
    <submittedName>
        <fullName evidence="4">Protein Smaug</fullName>
    </submittedName>
</protein>
<name>A0A0M3KJQ8_ANISI</name>
<evidence type="ECO:0000313" key="2">
    <source>
        <dbReference type="EMBL" id="VDK78315.1"/>
    </source>
</evidence>
<proteinExistence type="predicted"/>
<evidence type="ECO:0000256" key="1">
    <source>
        <dbReference type="SAM" id="MobiDB-lite"/>
    </source>
</evidence>